<organism evidence="2 3">
    <name type="scientific">Seonamhaeicola marinus</name>
    <dbReference type="NCBI Taxonomy" id="1912246"/>
    <lineage>
        <taxon>Bacteria</taxon>
        <taxon>Pseudomonadati</taxon>
        <taxon>Bacteroidota</taxon>
        <taxon>Flavobacteriia</taxon>
        <taxon>Flavobacteriales</taxon>
        <taxon>Flavobacteriaceae</taxon>
    </lineage>
</organism>
<comment type="caution">
    <text evidence="2">The sequence shown here is derived from an EMBL/GenBank/DDBJ whole genome shotgun (WGS) entry which is preliminary data.</text>
</comment>
<dbReference type="Proteomes" id="UP000323930">
    <property type="component" value="Unassembled WGS sequence"/>
</dbReference>
<keyword evidence="1" id="KW-0732">Signal</keyword>
<dbReference type="Gene3D" id="2.60.40.1930">
    <property type="match status" value="1"/>
</dbReference>
<reference evidence="2 3" key="1">
    <citation type="submission" date="2019-08" db="EMBL/GenBank/DDBJ databases">
        <title>Seonamhaeicola sediminis sp. nov., isolated from marine sediment.</title>
        <authorList>
            <person name="Cao W.R."/>
        </authorList>
    </citation>
    <scope>NUCLEOTIDE SEQUENCE [LARGE SCALE GENOMIC DNA]</scope>
    <source>
        <strain evidence="2 3">B011</strain>
    </source>
</reference>
<gene>
    <name evidence="2" type="ORF">FUA24_21575</name>
</gene>
<keyword evidence="3" id="KW-1185">Reference proteome</keyword>
<dbReference type="EMBL" id="VSDQ01000729">
    <property type="protein sequence ID" value="TYA69886.1"/>
    <property type="molecule type" value="Genomic_DNA"/>
</dbReference>
<proteinExistence type="predicted"/>
<evidence type="ECO:0000256" key="1">
    <source>
        <dbReference type="SAM" id="SignalP"/>
    </source>
</evidence>
<accession>A0A5D0HF20</accession>
<evidence type="ECO:0000313" key="2">
    <source>
        <dbReference type="EMBL" id="TYA69886.1"/>
    </source>
</evidence>
<evidence type="ECO:0008006" key="4">
    <source>
        <dbReference type="Google" id="ProtNLM"/>
    </source>
</evidence>
<sequence>MCFKKNVSFYLFFLCCVVFTFSQTNGNNQTDLIANRINELSKRKAEDLIYIQTNKDIYMSQEDLWFKGYVLDAQFHVPSLRSNLFYLQLLNDKTEEVVWEEKYEIEHGFVDGHVYLDEKLESGNYTLVAYTSYSFFKNTEEFCAQKKIKIFSVNKEELVKDESKEVNSSKIKFSVFPEGGHLVAGFENKLAFKATDLMGYPENVTGYVYENDSIINTFNTSHLGMGTFKCFLKTENKYQIKVNDTWYEFPEVLKEGKLLHLISQTPKYANFKIARTTEQIGEKVFVRLHVRGVTYKILIKTLESKESLIKIPLTDVPNGVAEVTLFNSSLKPIAERLIYIGLDKNLKIETNLSKERYKTREKVVLKLSIKDANDQPVVTHLGLSVYDKFYRNKVESKNILTHYYLSSQLKGNIYNPEYYFDKNNKTRKRDLDLLLLTNGWRSYQWSESNLEKLQPKTNAIIEDPLIGKFKVLYKEKEPKPYFVVVSSGNQTNNTNFIQVNEDKSFKVSSRFLKIGQRGYVYLKPFGEGDTKDYRILVSEVDSDTITKYKKQKQLVYSFKSAPKSLFKEVTPFQYYDGTQNLEEVYIKKRKTPIFRDKLLGQLDSLQKLEPNIETCVCHNGIVNCKNHCPSFGFVSNNVFDGHKKQLTQEELLELYNLTAIKSFYGKRQFFNMTYDEVTVNDPFPDKRNTLLWAPNLVTDQNGEVIVEFYCSDTNSEFLGVIEAVGADGGLGHEAFRIRVNKHN</sequence>
<protein>
    <recommendedName>
        <fullName evidence="4">Macroglobulin domain-containing protein</fullName>
    </recommendedName>
</protein>
<dbReference type="AlphaFoldDB" id="A0A5D0HF20"/>
<name>A0A5D0HF20_9FLAO</name>
<dbReference type="OrthoDB" id="679547at2"/>
<dbReference type="RefSeq" id="WP_148545157.1">
    <property type="nucleotide sequence ID" value="NZ_VSDQ01000729.1"/>
</dbReference>
<feature type="chain" id="PRO_5022693390" description="Macroglobulin domain-containing protein" evidence="1">
    <location>
        <begin position="27"/>
        <end position="743"/>
    </location>
</feature>
<feature type="signal peptide" evidence="1">
    <location>
        <begin position="1"/>
        <end position="26"/>
    </location>
</feature>
<evidence type="ECO:0000313" key="3">
    <source>
        <dbReference type="Proteomes" id="UP000323930"/>
    </source>
</evidence>